<keyword evidence="3" id="KW-1185">Reference proteome</keyword>
<gene>
    <name evidence="2" type="ORF">SAMN05216266_11447</name>
</gene>
<dbReference type="RefSeq" id="WP_143101887.1">
    <property type="nucleotide sequence ID" value="NZ_FOKG01000014.1"/>
</dbReference>
<protein>
    <submittedName>
        <fullName evidence="2">Uncharacterized protein</fullName>
    </submittedName>
</protein>
<dbReference type="AlphaFoldDB" id="A0A1I1BLZ7"/>
<evidence type="ECO:0000313" key="3">
    <source>
        <dbReference type="Proteomes" id="UP000243799"/>
    </source>
</evidence>
<accession>A0A1I1BLZ7</accession>
<feature type="compositionally biased region" description="Basic and acidic residues" evidence="1">
    <location>
        <begin position="80"/>
        <end position="90"/>
    </location>
</feature>
<dbReference type="EMBL" id="FOKG01000014">
    <property type="protein sequence ID" value="SFB49500.1"/>
    <property type="molecule type" value="Genomic_DNA"/>
</dbReference>
<sequence>MGAKKQQKRRVCRSDSFSLTVRDERRNSPNATKIAKVLIDIARNPDIRTNETEIDQTESAEGRFQAARPPEQTLSTPVAHSHETRTPKRD</sequence>
<evidence type="ECO:0000256" key="1">
    <source>
        <dbReference type="SAM" id="MobiDB-lite"/>
    </source>
</evidence>
<feature type="region of interest" description="Disordered" evidence="1">
    <location>
        <begin position="48"/>
        <end position="90"/>
    </location>
</feature>
<dbReference type="Proteomes" id="UP000243799">
    <property type="component" value="Unassembled WGS sequence"/>
</dbReference>
<name>A0A1I1BLZ7_9PSEU</name>
<proteinExistence type="predicted"/>
<evidence type="ECO:0000313" key="2">
    <source>
        <dbReference type="EMBL" id="SFB49500.1"/>
    </source>
</evidence>
<organism evidence="2 3">
    <name type="scientific">Amycolatopsis marina</name>
    <dbReference type="NCBI Taxonomy" id="490629"/>
    <lineage>
        <taxon>Bacteria</taxon>
        <taxon>Bacillati</taxon>
        <taxon>Actinomycetota</taxon>
        <taxon>Actinomycetes</taxon>
        <taxon>Pseudonocardiales</taxon>
        <taxon>Pseudonocardiaceae</taxon>
        <taxon>Amycolatopsis</taxon>
    </lineage>
</organism>
<reference evidence="3" key="1">
    <citation type="submission" date="2016-10" db="EMBL/GenBank/DDBJ databases">
        <authorList>
            <person name="Varghese N."/>
            <person name="Submissions S."/>
        </authorList>
    </citation>
    <scope>NUCLEOTIDE SEQUENCE [LARGE SCALE GENOMIC DNA]</scope>
    <source>
        <strain evidence="3">CGMCC 4.3568</strain>
    </source>
</reference>